<gene>
    <name evidence="1" type="ORF">J2W55_000498</name>
</gene>
<comment type="caution">
    <text evidence="1">The sequence shown here is derived from an EMBL/GenBank/DDBJ whole genome shotgun (WGS) entry which is preliminary data.</text>
</comment>
<keyword evidence="2" id="KW-1185">Reference proteome</keyword>
<dbReference type="EMBL" id="JAVDUU010000001">
    <property type="protein sequence ID" value="MDR6940670.1"/>
    <property type="molecule type" value="Genomic_DNA"/>
</dbReference>
<organism evidence="1 2">
    <name type="scientific">Mucilaginibacter pocheonensis</name>
    <dbReference type="NCBI Taxonomy" id="398050"/>
    <lineage>
        <taxon>Bacteria</taxon>
        <taxon>Pseudomonadati</taxon>
        <taxon>Bacteroidota</taxon>
        <taxon>Sphingobacteriia</taxon>
        <taxon>Sphingobacteriales</taxon>
        <taxon>Sphingobacteriaceae</taxon>
        <taxon>Mucilaginibacter</taxon>
    </lineage>
</organism>
<dbReference type="InterPro" id="IPR016084">
    <property type="entry name" value="Haem_Oase-like_multi-hlx"/>
</dbReference>
<reference evidence="1 2" key="1">
    <citation type="submission" date="2023-07" db="EMBL/GenBank/DDBJ databases">
        <title>Sorghum-associated microbial communities from plants grown in Nebraska, USA.</title>
        <authorList>
            <person name="Schachtman D."/>
        </authorList>
    </citation>
    <scope>NUCLEOTIDE SEQUENCE [LARGE SCALE GENOMIC DNA]</scope>
    <source>
        <strain evidence="1 2">3262</strain>
    </source>
</reference>
<sequence>MFTIFARMANYSDRITLLKNEIQPLREQLIQHGLYKQIHSLDELTIFMDHHVFAVWDFMSLLKSLQQKLTCTATPWMPTGNANTRYLINEIVTGEESDTDEAGNRTSHFELYLRAMHQAGNQATAINNLFYELNYGKHIDEALIIADIPVAARNFVQHTFEVIGNNKNHVQAAVFTFGREDLIPDMFVSMVKELSRQLPGKVDILLYYLERHIEVDGDHHSRLAYQMTAELCGDDNAKWQEATEAVKEALQARLVLWDGILAAIKAPAVFEL</sequence>
<evidence type="ECO:0008006" key="3">
    <source>
        <dbReference type="Google" id="ProtNLM"/>
    </source>
</evidence>
<name>A0ABU1T614_9SPHI</name>
<proteinExistence type="predicted"/>
<dbReference type="SUPFAM" id="SSF48613">
    <property type="entry name" value="Heme oxygenase-like"/>
    <property type="match status" value="1"/>
</dbReference>
<dbReference type="Proteomes" id="UP001247620">
    <property type="component" value="Unassembled WGS sequence"/>
</dbReference>
<dbReference type="Gene3D" id="1.20.910.10">
    <property type="entry name" value="Heme oxygenase-like"/>
    <property type="match status" value="1"/>
</dbReference>
<evidence type="ECO:0000313" key="1">
    <source>
        <dbReference type="EMBL" id="MDR6940670.1"/>
    </source>
</evidence>
<dbReference type="Pfam" id="PF11251">
    <property type="entry name" value="DUF3050"/>
    <property type="match status" value="1"/>
</dbReference>
<dbReference type="InterPro" id="IPR024423">
    <property type="entry name" value="DUF3050"/>
</dbReference>
<dbReference type="RefSeq" id="WP_310091565.1">
    <property type="nucleotide sequence ID" value="NZ_JAVDUU010000001.1"/>
</dbReference>
<protein>
    <recommendedName>
        <fullName evidence="3">DUF3050 domain-containing protein</fullName>
    </recommendedName>
</protein>
<accession>A0ABU1T614</accession>
<evidence type="ECO:0000313" key="2">
    <source>
        <dbReference type="Proteomes" id="UP001247620"/>
    </source>
</evidence>